<evidence type="ECO:0000313" key="7">
    <source>
        <dbReference type="Proteomes" id="UP000694387"/>
    </source>
</evidence>
<evidence type="ECO:0000256" key="2">
    <source>
        <dbReference type="ARBA" id="ARBA00023125"/>
    </source>
</evidence>
<dbReference type="Ensembl" id="ENSEAST00005056152.1">
    <property type="protein sequence ID" value="ENSEASP00005057455.1"/>
    <property type="gene ID" value="ENSEASG00005034727.1"/>
</dbReference>
<organism evidence="6 7">
    <name type="scientific">Equus asinus</name>
    <name type="common">Donkey</name>
    <name type="synonym">Equus africanus asinus</name>
    <dbReference type="NCBI Taxonomy" id="9793"/>
    <lineage>
        <taxon>Eukaryota</taxon>
        <taxon>Metazoa</taxon>
        <taxon>Chordata</taxon>
        <taxon>Craniata</taxon>
        <taxon>Vertebrata</taxon>
        <taxon>Euteleostomi</taxon>
        <taxon>Mammalia</taxon>
        <taxon>Eutheria</taxon>
        <taxon>Laurasiatheria</taxon>
        <taxon>Perissodactyla</taxon>
        <taxon>Equidae</taxon>
        <taxon>Equus</taxon>
    </lineage>
</organism>
<dbReference type="GeneTree" id="ENSGT01090000263340"/>
<dbReference type="GO" id="GO:0003677">
    <property type="term" value="F:DNA binding"/>
    <property type="evidence" value="ECO:0007669"/>
    <property type="project" value="UniProtKB-KW"/>
</dbReference>
<feature type="compositionally biased region" description="Basic and acidic residues" evidence="5">
    <location>
        <begin position="28"/>
        <end position="42"/>
    </location>
</feature>
<dbReference type="Proteomes" id="UP000694387">
    <property type="component" value="Chromosome 3"/>
</dbReference>
<dbReference type="GO" id="GO:0006357">
    <property type="term" value="P:regulation of transcription by RNA polymerase II"/>
    <property type="evidence" value="ECO:0007669"/>
    <property type="project" value="TreeGrafter"/>
</dbReference>
<evidence type="ECO:0000256" key="5">
    <source>
        <dbReference type="SAM" id="MobiDB-lite"/>
    </source>
</evidence>
<dbReference type="PANTHER" id="PTHR21545:SF10">
    <property type="entry name" value="LIGAND-DEPENDENT NUCLEAR RECEPTOR COREPRESSOR-LIKE PROTEIN"/>
    <property type="match status" value="1"/>
</dbReference>
<sequence>MICFWRSGARAPASCLRRSYVNEGAGHGTRDADGQGKRESGRCPRRPVPEPSVRGGEERERGCRRELDSWRHRLMHCVGFESILEGLYGPRLRRDLSLFEGLSTIS</sequence>
<keyword evidence="1" id="KW-0805">Transcription regulation</keyword>
<dbReference type="Ensembl" id="ENSEAST00005046155.1">
    <property type="protein sequence ID" value="ENSEASP00005053191.1"/>
    <property type="gene ID" value="ENSEASG00005034727.1"/>
</dbReference>
<evidence type="ECO:0000256" key="3">
    <source>
        <dbReference type="ARBA" id="ARBA00023163"/>
    </source>
</evidence>
<dbReference type="AlphaFoldDB" id="A0A9L0K7Z9"/>
<accession>A0A9L0K7Z9</accession>
<keyword evidence="3" id="KW-0804">Transcription</keyword>
<dbReference type="PANTHER" id="PTHR21545">
    <property type="entry name" value="TRANSCRIPTION FACTOR MLR1/2"/>
    <property type="match status" value="1"/>
</dbReference>
<name>A0A9L0K7Z9_EQUAS</name>
<dbReference type="Ensembl" id="ENSEAST00005046773.1">
    <property type="protein sequence ID" value="ENSEASP00005045360.1"/>
    <property type="gene ID" value="ENSEASG00005034727.1"/>
</dbReference>
<keyword evidence="4" id="KW-0539">Nucleus</keyword>
<reference evidence="6 7" key="1">
    <citation type="journal article" date="2020" name="Nat. Commun.">
        <title>Donkey genomes provide new insights into domestication and selection for coat color.</title>
        <authorList>
            <person name="Wang"/>
            <person name="C."/>
            <person name="Li"/>
            <person name="H."/>
            <person name="Guo"/>
            <person name="Y."/>
            <person name="Huang"/>
            <person name="J."/>
            <person name="Sun"/>
            <person name="Y."/>
            <person name="Min"/>
            <person name="J."/>
            <person name="Wang"/>
            <person name="J."/>
            <person name="Fang"/>
            <person name="X."/>
            <person name="Zhao"/>
            <person name="Z."/>
            <person name="Wang"/>
            <person name="S."/>
            <person name="Zhang"/>
            <person name="Y."/>
            <person name="Liu"/>
            <person name="Q."/>
            <person name="Jiang"/>
            <person name="Q."/>
            <person name="Wang"/>
            <person name="X."/>
            <person name="Guo"/>
            <person name="Y."/>
            <person name="Yang"/>
            <person name="C."/>
            <person name="Wang"/>
            <person name="Y."/>
            <person name="Tian"/>
            <person name="F."/>
            <person name="Zhuang"/>
            <person name="G."/>
            <person name="Fan"/>
            <person name="Y."/>
            <person name="Gao"/>
            <person name="Q."/>
            <person name="Li"/>
            <person name="Y."/>
            <person name="Ju"/>
            <person name="Z."/>
            <person name="Li"/>
            <person name="J."/>
            <person name="Li"/>
            <person name="R."/>
            <person name="Hou"/>
            <person name="M."/>
            <person name="Yang"/>
            <person name="G."/>
            <person name="Liu"/>
            <person name="G."/>
            <person name="Liu"/>
            <person name="W."/>
            <person name="Guo"/>
            <person name="J."/>
            <person name="Pan"/>
            <person name="S."/>
            <person name="Fan"/>
            <person name="G."/>
            <person name="Zhang"/>
            <person name="W."/>
            <person name="Zhang"/>
            <person name="R."/>
            <person name="Yu"/>
            <person name="J."/>
            <person name="Zhang"/>
            <person name="X."/>
            <person name="Yin"/>
            <person name="Q."/>
            <person name="Ji"/>
            <person name="C."/>
            <person name="Jin"/>
            <person name="Y."/>
            <person name="Yue"/>
            <person name="G."/>
            <person name="Liu"/>
            <person name="M."/>
            <person name="Xu"/>
            <person name="J."/>
            <person name="Liu"/>
            <person name="S."/>
            <person name="Jordana"/>
            <person name="J."/>
            <person name="Noce"/>
            <person name="A."/>
            <person name="Amills"/>
            <person name="M."/>
            <person name="Wu"/>
            <person name="D.D."/>
            <person name="Li"/>
            <person name="S."/>
            <person name="Zhou"/>
            <person name="X. and Zhong"/>
            <person name="J."/>
        </authorList>
    </citation>
    <scope>NUCLEOTIDE SEQUENCE [LARGE SCALE GENOMIC DNA]</scope>
</reference>
<reference evidence="6" key="2">
    <citation type="submission" date="2025-05" db="UniProtKB">
        <authorList>
            <consortium name="Ensembl"/>
        </authorList>
    </citation>
    <scope>IDENTIFICATION</scope>
</reference>
<keyword evidence="7" id="KW-1185">Reference proteome</keyword>
<dbReference type="GO" id="GO:0005634">
    <property type="term" value="C:nucleus"/>
    <property type="evidence" value="ECO:0007669"/>
    <property type="project" value="TreeGrafter"/>
</dbReference>
<proteinExistence type="predicted"/>
<evidence type="ECO:0000313" key="6">
    <source>
        <dbReference type="Ensembl" id="ENSEASP00005057455.1"/>
    </source>
</evidence>
<evidence type="ECO:0000256" key="1">
    <source>
        <dbReference type="ARBA" id="ARBA00023015"/>
    </source>
</evidence>
<keyword evidence="2" id="KW-0238">DNA-binding</keyword>
<evidence type="ECO:0000256" key="4">
    <source>
        <dbReference type="ARBA" id="ARBA00023242"/>
    </source>
</evidence>
<feature type="region of interest" description="Disordered" evidence="5">
    <location>
        <begin position="23"/>
        <end position="61"/>
    </location>
</feature>
<protein>
    <submittedName>
        <fullName evidence="6">Uncharacterized protein</fullName>
    </submittedName>
</protein>